<name>A0AAE0KZQ2_9CHLO</name>
<sequence length="305" mass="34385">MSNQQIQPGAPTGPSATGTNIAPILFKKFVSSKKAQSISGLWMLGIFLCCFVNPPDLPPETTKAYMEKMNESQRIPGLHEAQMEVQEAMFAVEAAQTWFWRFREPDRTNVLALQKDLEHAKKRSAALLKERDALEKEAKSIVGLWSVYAIEDCRTLFWSTVEKGKVFAKRQTFWNGLQIVLNSRDGNVFSFILDWVFAMVTNFTLGLLGALVAFIWYLGDIVSAYSTNVFTGAFFYSCAVLAAVSMTATYLVGLYGAAGTGVYFMAKSAQTAARLEGQRRQDPRYIRNQAAQRQYRQQFGRRHYE</sequence>
<accession>A0AAE0KZQ2</accession>
<proteinExistence type="predicted"/>
<evidence type="ECO:0000256" key="2">
    <source>
        <dbReference type="SAM" id="Phobius"/>
    </source>
</evidence>
<dbReference type="Proteomes" id="UP001190700">
    <property type="component" value="Unassembled WGS sequence"/>
</dbReference>
<comment type="caution">
    <text evidence="3">The sequence shown here is derived from an EMBL/GenBank/DDBJ whole genome shotgun (WGS) entry which is preliminary data.</text>
</comment>
<feature type="transmembrane region" description="Helical" evidence="2">
    <location>
        <begin position="192"/>
        <end position="218"/>
    </location>
</feature>
<gene>
    <name evidence="3" type="ORF">CYMTET_24953</name>
</gene>
<reference evidence="3 4" key="1">
    <citation type="journal article" date="2015" name="Genome Biol. Evol.">
        <title>Comparative Genomics of a Bacterivorous Green Alga Reveals Evolutionary Causalities and Consequences of Phago-Mixotrophic Mode of Nutrition.</title>
        <authorList>
            <person name="Burns J.A."/>
            <person name="Paasch A."/>
            <person name="Narechania A."/>
            <person name="Kim E."/>
        </authorList>
    </citation>
    <scope>NUCLEOTIDE SEQUENCE [LARGE SCALE GENOMIC DNA]</scope>
    <source>
        <strain evidence="3 4">PLY_AMNH</strain>
    </source>
</reference>
<organism evidence="3 4">
    <name type="scientific">Cymbomonas tetramitiformis</name>
    <dbReference type="NCBI Taxonomy" id="36881"/>
    <lineage>
        <taxon>Eukaryota</taxon>
        <taxon>Viridiplantae</taxon>
        <taxon>Chlorophyta</taxon>
        <taxon>Pyramimonadophyceae</taxon>
        <taxon>Pyramimonadales</taxon>
        <taxon>Pyramimonadaceae</taxon>
        <taxon>Cymbomonas</taxon>
    </lineage>
</organism>
<evidence type="ECO:0000313" key="4">
    <source>
        <dbReference type="Proteomes" id="UP001190700"/>
    </source>
</evidence>
<keyword evidence="1" id="KW-0175">Coiled coil</keyword>
<feature type="coiled-coil region" evidence="1">
    <location>
        <begin position="110"/>
        <end position="137"/>
    </location>
</feature>
<keyword evidence="4" id="KW-1185">Reference proteome</keyword>
<keyword evidence="2" id="KW-0472">Membrane</keyword>
<dbReference type="AlphaFoldDB" id="A0AAE0KZQ2"/>
<feature type="transmembrane region" description="Helical" evidence="2">
    <location>
        <begin position="233"/>
        <end position="258"/>
    </location>
</feature>
<evidence type="ECO:0000313" key="3">
    <source>
        <dbReference type="EMBL" id="KAK3266420.1"/>
    </source>
</evidence>
<evidence type="ECO:0000256" key="1">
    <source>
        <dbReference type="SAM" id="Coils"/>
    </source>
</evidence>
<protein>
    <submittedName>
        <fullName evidence="3">Uncharacterized protein</fullName>
    </submittedName>
</protein>
<dbReference type="EMBL" id="LGRX02013109">
    <property type="protein sequence ID" value="KAK3266420.1"/>
    <property type="molecule type" value="Genomic_DNA"/>
</dbReference>
<keyword evidence="2" id="KW-0812">Transmembrane</keyword>
<keyword evidence="2" id="KW-1133">Transmembrane helix</keyword>